<keyword evidence="1" id="KW-0732">Signal</keyword>
<dbReference type="AlphaFoldDB" id="A0AAE8Q5C9"/>
<evidence type="ECO:0000256" key="1">
    <source>
        <dbReference type="SAM" id="SignalP"/>
    </source>
</evidence>
<feature type="chain" id="PRO_5041923114" evidence="1">
    <location>
        <begin position="19"/>
        <end position="191"/>
    </location>
</feature>
<organism evidence="2 3">
    <name type="scientific">Rhizobium ruizarguesonis</name>
    <dbReference type="NCBI Taxonomy" id="2081791"/>
    <lineage>
        <taxon>Bacteria</taxon>
        <taxon>Pseudomonadati</taxon>
        <taxon>Pseudomonadota</taxon>
        <taxon>Alphaproteobacteria</taxon>
        <taxon>Hyphomicrobiales</taxon>
        <taxon>Rhizobiaceae</taxon>
        <taxon>Rhizobium/Agrobacterium group</taxon>
        <taxon>Rhizobium</taxon>
    </lineage>
</organism>
<evidence type="ECO:0000313" key="2">
    <source>
        <dbReference type="EMBL" id="TBF00948.1"/>
    </source>
</evidence>
<accession>A0AAE8Q5C9</accession>
<protein>
    <submittedName>
        <fullName evidence="2">Uncharacterized protein</fullName>
    </submittedName>
</protein>
<evidence type="ECO:0000313" key="3">
    <source>
        <dbReference type="Proteomes" id="UP000291892"/>
    </source>
</evidence>
<sequence length="191" mass="20151">MRLLLLLAVLVCPSPLLAKSVDLSNMTDNEGHEYNIAFCARPSPGSLGLPGHMFVSFSEANAAGERTFLAIGHTVGTGVSPAEGAWSYFGAPVAGLLKPEMYSAIGEACLDVKVNKADYDRAYLYTADPLAGLGLTDAGAPVLQAYRLGENDCMTYALNVAGVLKARGLVVPNRGATELPLDYMQRLIASN</sequence>
<name>A0AAE8Q5C9_9HYPH</name>
<reference evidence="2 3" key="1">
    <citation type="submission" date="2019-02" db="EMBL/GenBank/DDBJ databases">
        <title>The genomic architecture of introgression among sibling species of bacteria.</title>
        <authorList>
            <person name="Cavassim M.I.A."/>
            <person name="Moeskjaer S."/>
            <person name="Moslemi C."/>
            <person name="Fields B."/>
            <person name="Bachmann A."/>
            <person name="Vilhjalmsson B."/>
            <person name="Schierup M.H."/>
            <person name="Young J.P.W."/>
            <person name="Andersen S.U."/>
        </authorList>
    </citation>
    <scope>NUCLEOTIDE SEQUENCE [LARGE SCALE GENOMIC DNA]</scope>
    <source>
        <strain evidence="2 3">SM42</strain>
    </source>
</reference>
<proteinExistence type="predicted"/>
<comment type="caution">
    <text evidence="2">The sequence shown here is derived from an EMBL/GenBank/DDBJ whole genome shotgun (WGS) entry which is preliminary data.</text>
</comment>
<dbReference type="Proteomes" id="UP000291892">
    <property type="component" value="Unassembled WGS sequence"/>
</dbReference>
<dbReference type="RefSeq" id="WP_130775997.1">
    <property type="nucleotide sequence ID" value="NZ_SIKX01000009.1"/>
</dbReference>
<gene>
    <name evidence="2" type="ORF">ELG94_39425</name>
</gene>
<feature type="signal peptide" evidence="1">
    <location>
        <begin position="1"/>
        <end position="18"/>
    </location>
</feature>
<dbReference type="EMBL" id="SIKX01000009">
    <property type="protein sequence ID" value="TBF00948.1"/>
    <property type="molecule type" value="Genomic_DNA"/>
</dbReference>